<comment type="caution">
    <text evidence="1">The sequence shown here is derived from an EMBL/GenBank/DDBJ whole genome shotgun (WGS) entry which is preliminary data.</text>
</comment>
<protein>
    <submittedName>
        <fullName evidence="1">Uncharacterized protein</fullName>
    </submittedName>
</protein>
<name>A0A9W7XNY3_9FUNG</name>
<keyword evidence="2" id="KW-1185">Reference proteome</keyword>
<gene>
    <name evidence="1" type="ORF">LPJ61_007049</name>
</gene>
<organism evidence="1 2">
    <name type="scientific">Coemansia biformis</name>
    <dbReference type="NCBI Taxonomy" id="1286918"/>
    <lineage>
        <taxon>Eukaryota</taxon>
        <taxon>Fungi</taxon>
        <taxon>Fungi incertae sedis</taxon>
        <taxon>Zoopagomycota</taxon>
        <taxon>Kickxellomycotina</taxon>
        <taxon>Kickxellomycetes</taxon>
        <taxon>Kickxellales</taxon>
        <taxon>Kickxellaceae</taxon>
        <taxon>Coemansia</taxon>
    </lineage>
</organism>
<proteinExistence type="predicted"/>
<dbReference type="EMBL" id="JANBOI010004224">
    <property type="protein sequence ID" value="KAJ1717916.1"/>
    <property type="molecule type" value="Genomic_DNA"/>
</dbReference>
<dbReference type="Proteomes" id="UP001143981">
    <property type="component" value="Unassembled WGS sequence"/>
</dbReference>
<accession>A0A9W7XNY3</accession>
<reference evidence="1" key="1">
    <citation type="submission" date="2022-07" db="EMBL/GenBank/DDBJ databases">
        <title>Phylogenomic reconstructions and comparative analyses of Kickxellomycotina fungi.</title>
        <authorList>
            <person name="Reynolds N.K."/>
            <person name="Stajich J.E."/>
            <person name="Barry K."/>
            <person name="Grigoriev I.V."/>
            <person name="Crous P."/>
            <person name="Smith M.E."/>
        </authorList>
    </citation>
    <scope>NUCLEOTIDE SEQUENCE</scope>
    <source>
        <strain evidence="1">BCRC 34381</strain>
    </source>
</reference>
<evidence type="ECO:0000313" key="2">
    <source>
        <dbReference type="Proteomes" id="UP001143981"/>
    </source>
</evidence>
<evidence type="ECO:0000313" key="1">
    <source>
        <dbReference type="EMBL" id="KAJ1717916.1"/>
    </source>
</evidence>
<dbReference type="AlphaFoldDB" id="A0A9W7XNY3"/>
<sequence>MSSTKAVINVFDLGQCQVSDINCESTWNLLRLVRMHGDGCYKLVKDEAQSTSDLAVFYVVDAQPCEGKVMTVEMGEGLAPAFLASLIP</sequence>